<gene>
    <name evidence="1" type="ORF">PhaeoP97_00109</name>
</gene>
<dbReference type="STRING" id="1844006.PhaeoP97_00109"/>
<accession>A0A1L3I0C7</accession>
<sequence length="125" mass="13788">MSQLTLTKTRFRDALWEGQIAGTGNTGQAPTIDVRHLDRPVAGVTIVESETSGEWALQIPIPTEAIADGVQSFVIYDLASDSKLGDFTLVCGELTGDDLRVEIELLRAELDMLKRAFRRHCVETQ</sequence>
<reference evidence="2" key="1">
    <citation type="submission" date="2016-07" db="EMBL/GenBank/DDBJ databases">
        <title>Phaeobacter portensis sp. nov., a tropodithietic acid producing bacterium isolated from a German harbor.</title>
        <authorList>
            <person name="Freese H.M."/>
            <person name="Bunk B."/>
            <person name="Breider S."/>
            <person name="Brinkhoff T."/>
        </authorList>
    </citation>
    <scope>NUCLEOTIDE SEQUENCE [LARGE SCALE GENOMIC DNA]</scope>
    <source>
        <strain evidence="2">P97</strain>
    </source>
</reference>
<proteinExistence type="predicted"/>
<dbReference type="RefSeq" id="WP_072503405.1">
    <property type="nucleotide sequence ID" value="NZ_CP016364.1"/>
</dbReference>
<name>A0A1L3I0C7_9RHOB</name>
<dbReference type="EMBL" id="CP016364">
    <property type="protein sequence ID" value="APG45564.1"/>
    <property type="molecule type" value="Genomic_DNA"/>
</dbReference>
<keyword evidence="2" id="KW-1185">Reference proteome</keyword>
<dbReference type="OrthoDB" id="7772846at2"/>
<dbReference type="Proteomes" id="UP000183859">
    <property type="component" value="Chromosome"/>
</dbReference>
<protein>
    <submittedName>
        <fullName evidence="1">Uncharacterized protein</fullName>
    </submittedName>
</protein>
<evidence type="ECO:0000313" key="2">
    <source>
        <dbReference type="Proteomes" id="UP000183859"/>
    </source>
</evidence>
<dbReference type="KEGG" id="php:PhaeoP97_00109"/>
<dbReference type="AlphaFoldDB" id="A0A1L3I0C7"/>
<evidence type="ECO:0000313" key="1">
    <source>
        <dbReference type="EMBL" id="APG45564.1"/>
    </source>
</evidence>
<organism evidence="1 2">
    <name type="scientific">Phaeobacter porticola</name>
    <dbReference type="NCBI Taxonomy" id="1844006"/>
    <lineage>
        <taxon>Bacteria</taxon>
        <taxon>Pseudomonadati</taxon>
        <taxon>Pseudomonadota</taxon>
        <taxon>Alphaproteobacteria</taxon>
        <taxon>Rhodobacterales</taxon>
        <taxon>Roseobacteraceae</taxon>
        <taxon>Phaeobacter</taxon>
    </lineage>
</organism>